<dbReference type="Proteomes" id="UP001273350">
    <property type="component" value="Unassembled WGS sequence"/>
</dbReference>
<evidence type="ECO:0008006" key="3">
    <source>
        <dbReference type="Google" id="ProtNLM"/>
    </source>
</evidence>
<accession>A0ABU4R7J0</accession>
<reference evidence="1 2" key="1">
    <citation type="submission" date="2023-11" db="EMBL/GenBank/DDBJ databases">
        <title>Unpublished Manusciprt.</title>
        <authorList>
            <person name="Saticioglu I.B."/>
            <person name="Ay H."/>
            <person name="Ajmi N."/>
            <person name="Altun S."/>
            <person name="Duman M."/>
        </authorList>
    </citation>
    <scope>NUCLEOTIDE SEQUENCE [LARGE SCALE GENOMIC DNA]</scope>
    <source>
        <strain evidence="1 2">Fl-318</strain>
    </source>
</reference>
<dbReference type="RefSeq" id="WP_230002591.1">
    <property type="nucleotide sequence ID" value="NZ_CP087134.1"/>
</dbReference>
<organism evidence="1 2">
    <name type="scientific">Flavobacterium cupriresistens</name>
    <dbReference type="NCBI Taxonomy" id="2893885"/>
    <lineage>
        <taxon>Bacteria</taxon>
        <taxon>Pseudomonadati</taxon>
        <taxon>Bacteroidota</taxon>
        <taxon>Flavobacteriia</taxon>
        <taxon>Flavobacteriales</taxon>
        <taxon>Flavobacteriaceae</taxon>
        <taxon>Flavobacterium</taxon>
    </lineage>
</organism>
<name>A0ABU4R7J0_9FLAO</name>
<dbReference type="CDD" id="cd22641">
    <property type="entry name" value="C24-like"/>
    <property type="match status" value="1"/>
</dbReference>
<keyword evidence="2" id="KW-1185">Reference proteome</keyword>
<gene>
    <name evidence="1" type="ORF">SGQ83_01435</name>
</gene>
<proteinExistence type="predicted"/>
<comment type="caution">
    <text evidence="1">The sequence shown here is derived from an EMBL/GenBank/DDBJ whole genome shotgun (WGS) entry which is preliminary data.</text>
</comment>
<protein>
    <recommendedName>
        <fullName evidence="3">Tail fiber protein</fullName>
    </recommendedName>
</protein>
<evidence type="ECO:0000313" key="2">
    <source>
        <dbReference type="Proteomes" id="UP001273350"/>
    </source>
</evidence>
<sequence>MNTINFSEVGGFPMTTNILGKMQTSYLLTSAFGNIMGDKSIISGCTAAGSNTTDGVVFFNNEVFEFRGGLTQSKVVIKEETEKLLFQNNTLNPVIKTRYVTFGTGIGAIEWAEFKRGFPTKDIGSLIQRIEELEARPKVGNIPIGLIAMWQRPANEIPEGWEEETLFKGKFPRGFDADDSGADVVGKVGGSKEKLLSESELPVISPINGKGIQKGGEFGGSGGITLADNGTGDYPPGSLIKPFGGGQPFSILNPYRIVHFIKYVG</sequence>
<dbReference type="EMBL" id="JAWXVI010000001">
    <property type="protein sequence ID" value="MDX6187998.1"/>
    <property type="molecule type" value="Genomic_DNA"/>
</dbReference>
<evidence type="ECO:0000313" key="1">
    <source>
        <dbReference type="EMBL" id="MDX6187998.1"/>
    </source>
</evidence>